<reference evidence="2" key="1">
    <citation type="submission" date="2018-02" db="EMBL/GenBank/DDBJ databases">
        <title>Rhizophora mucronata_Transcriptome.</title>
        <authorList>
            <person name="Meera S.P."/>
            <person name="Sreeshan A."/>
            <person name="Augustine A."/>
        </authorList>
    </citation>
    <scope>NUCLEOTIDE SEQUENCE</scope>
    <source>
        <tissue evidence="2">Leaf</tissue>
    </source>
</reference>
<organism evidence="2">
    <name type="scientific">Rhizophora mucronata</name>
    <name type="common">Asiatic mangrove</name>
    <dbReference type="NCBI Taxonomy" id="61149"/>
    <lineage>
        <taxon>Eukaryota</taxon>
        <taxon>Viridiplantae</taxon>
        <taxon>Streptophyta</taxon>
        <taxon>Embryophyta</taxon>
        <taxon>Tracheophyta</taxon>
        <taxon>Spermatophyta</taxon>
        <taxon>Magnoliopsida</taxon>
        <taxon>eudicotyledons</taxon>
        <taxon>Gunneridae</taxon>
        <taxon>Pentapetalae</taxon>
        <taxon>rosids</taxon>
        <taxon>fabids</taxon>
        <taxon>Malpighiales</taxon>
        <taxon>Rhizophoraceae</taxon>
        <taxon>Rhizophora</taxon>
    </lineage>
</organism>
<accession>A0A2P2NLC1</accession>
<keyword evidence="1" id="KW-1133">Transmembrane helix</keyword>
<protein>
    <submittedName>
        <fullName evidence="2">Uncharacterized protein</fullName>
    </submittedName>
</protein>
<keyword evidence="1" id="KW-0812">Transmembrane</keyword>
<dbReference type="AlphaFoldDB" id="A0A2P2NLC1"/>
<evidence type="ECO:0000256" key="1">
    <source>
        <dbReference type="SAM" id="Phobius"/>
    </source>
</evidence>
<evidence type="ECO:0000313" key="2">
    <source>
        <dbReference type="EMBL" id="MBX43225.1"/>
    </source>
</evidence>
<name>A0A2P2NLC1_RHIMU</name>
<dbReference type="EMBL" id="GGEC01062741">
    <property type="protein sequence ID" value="MBX43225.1"/>
    <property type="molecule type" value="Transcribed_RNA"/>
</dbReference>
<feature type="transmembrane region" description="Helical" evidence="1">
    <location>
        <begin position="20"/>
        <end position="37"/>
    </location>
</feature>
<proteinExistence type="predicted"/>
<keyword evidence="1" id="KW-0472">Membrane</keyword>
<sequence length="40" mass="4709">MFCTSDYYPFLTVGASCTDGPFFWLFCFFLISLDKFLDSY</sequence>